<gene>
    <name evidence="1" type="primary">CSON001278</name>
</gene>
<dbReference type="AlphaFoldDB" id="A0A336KZ92"/>
<dbReference type="VEuPathDB" id="VectorBase:CSON001278"/>
<reference evidence="2" key="2">
    <citation type="submission" date="2018-07" db="EMBL/GenBank/DDBJ databases">
        <authorList>
            <person name="Quirk P.G."/>
            <person name="Krulwich T.A."/>
        </authorList>
    </citation>
    <scope>NUCLEOTIDE SEQUENCE</scope>
</reference>
<evidence type="ECO:0000313" key="1">
    <source>
        <dbReference type="EMBL" id="SSX09634.1"/>
    </source>
</evidence>
<organism evidence="1">
    <name type="scientific">Culicoides sonorensis</name>
    <name type="common">Biting midge</name>
    <dbReference type="NCBI Taxonomy" id="179676"/>
    <lineage>
        <taxon>Eukaryota</taxon>
        <taxon>Metazoa</taxon>
        <taxon>Ecdysozoa</taxon>
        <taxon>Arthropoda</taxon>
        <taxon>Hexapoda</taxon>
        <taxon>Insecta</taxon>
        <taxon>Pterygota</taxon>
        <taxon>Neoptera</taxon>
        <taxon>Endopterygota</taxon>
        <taxon>Diptera</taxon>
        <taxon>Nematocera</taxon>
        <taxon>Chironomoidea</taxon>
        <taxon>Ceratopogonidae</taxon>
        <taxon>Ceratopogoninae</taxon>
        <taxon>Culicoides</taxon>
        <taxon>Monoculicoides</taxon>
    </lineage>
</organism>
<name>A0A336KZ92_CULSO</name>
<dbReference type="EMBL" id="UFQT01001195">
    <property type="protein sequence ID" value="SSX29430.1"/>
    <property type="molecule type" value="Genomic_DNA"/>
</dbReference>
<evidence type="ECO:0000313" key="2">
    <source>
        <dbReference type="EMBL" id="SSX29430.1"/>
    </source>
</evidence>
<protein>
    <submittedName>
        <fullName evidence="1">CSON001278 protein</fullName>
    </submittedName>
</protein>
<dbReference type="EMBL" id="UFQS01001195">
    <property type="protein sequence ID" value="SSX09634.1"/>
    <property type="molecule type" value="Genomic_DNA"/>
</dbReference>
<reference evidence="1" key="1">
    <citation type="submission" date="2018-04" db="EMBL/GenBank/DDBJ databases">
        <authorList>
            <person name="Go L.Y."/>
            <person name="Mitchell J.A."/>
        </authorList>
    </citation>
    <scope>NUCLEOTIDE SEQUENCE</scope>
    <source>
        <tissue evidence="1">Whole organism</tissue>
    </source>
</reference>
<accession>A0A336KZ92</accession>
<sequence>MKIDLELLMEHPLLVLCRLDFDMEVHHSLNLICPGILNAFRHHSDMGVSSHPAPSDFKC</sequence>
<proteinExistence type="predicted"/>